<feature type="compositionally biased region" description="Low complexity" evidence="1">
    <location>
        <begin position="1112"/>
        <end position="1126"/>
    </location>
</feature>
<feature type="compositionally biased region" description="Low complexity" evidence="1">
    <location>
        <begin position="779"/>
        <end position="791"/>
    </location>
</feature>
<feature type="region of interest" description="Disordered" evidence="1">
    <location>
        <begin position="117"/>
        <end position="191"/>
    </location>
</feature>
<feature type="region of interest" description="Disordered" evidence="1">
    <location>
        <begin position="1273"/>
        <end position="1312"/>
    </location>
</feature>
<dbReference type="EMBL" id="JAEHOE010000040">
    <property type="protein sequence ID" value="KAG2493032.1"/>
    <property type="molecule type" value="Genomic_DNA"/>
</dbReference>
<feature type="compositionally biased region" description="Basic and acidic residues" evidence="1">
    <location>
        <begin position="117"/>
        <end position="136"/>
    </location>
</feature>
<feature type="compositionally biased region" description="Polar residues" evidence="1">
    <location>
        <begin position="137"/>
        <end position="149"/>
    </location>
</feature>
<gene>
    <name evidence="2" type="ORF">HYH03_008695</name>
</gene>
<dbReference type="Gene3D" id="3.40.50.12370">
    <property type="match status" value="1"/>
</dbReference>
<feature type="region of interest" description="Disordered" evidence="1">
    <location>
        <begin position="1477"/>
        <end position="1515"/>
    </location>
</feature>
<keyword evidence="3" id="KW-1185">Reference proteome</keyword>
<sequence length="1832" mass="185107">MGAGASSRGGETRFAVDPGEAYDPERLDKLSARSRELNILGGTLRPPVKRGDTQRALLEWLQDALREQGDRLEEALSKDPLAGRHEIIRQEAVKLARQTGHRKQRFSVLEWQTMKHQDLREKEAREEVTRRMRPRETSTNGNSASTSVRPSYDGRAAPSRAASQYSGVTGGSWDEASSGAEADPEPPARGRRLPVALVLGSADGEGGGMELPAWRLRVARAKRTAMMVISVVLAFRGRKHRSRGLQRLDSLSFLVRSQLGPELASFVEQQAAYRAAKASAESLQVAAEEAWREANYGEGGPEVEGGPEGCLDDLSDPGGLPPLSPHGGGSGDSSLPMSPRVGGGSGGLSAPGGATGLTPTGSGGFGRSMPPPPLRLPTGGMNGGGPVTTGPGSGGALTPTGGGGGGQPTLLRSRALNLTPTLHHMAQAPGFMSPATGSPGSQPPILGSVANSASSAVAPGYSPGSGPAGMPSARGSLSGGPAGSGPSPPSAAASLSGPLPLLSRTAAPSMRTSMASGILDPSLTPEASYSSSKSQPRGSTPGFDGLGRHVLDPAARSEPQIPLPGLAEELSLMSIPDSSDRAAAVRAEAAAAAAEGGLAGGPSGKRWSIPRFFGGVGAGSRRGGPVPLLASDGAGGSTSSPMLGGKRGPKGSLLAEDLNMVSRAASWAGPGPNGPNGAQEGVLRVQGPMSGPNSPSGGSGPGVSPAPPHLPAPPAGIRNPRNRRNSTATYSYGSGPPGHPTRSPSNTFDGSILSASTDAAPWSPGARAPPSRTRGSMQPSAGAAAAALLAAGTGGGAGAGSRPGSTASTPRPGRAYLRASATGETAATVLAGDRDRDRQLSNSGGMGAPPRRAVTSDASTAEQLYLRCQEEVAALDKPLRLMQLYANRANARWAEELLPPPLQQAPPPPGAHAHGPGGAAPGFEPPHVYDASRFSAAVGGAQSSAFKSEATALLRSGRMAVQILAADDHIIGPTGPRPLWSADPWELIASQYPGKASQPERIRSVPLGPRLIMALVAAAEALAGPEAAERLAVVVHCSEAQAEEVAAELRARRFCGLRPDNLVLCVQTRRSGYAWDPARQAFRADPASAPASAGSGYALMQLVWRGEAFTLTDPDAPPSSAASAGADSGGSGASTARSPRPAPGGPPTGAGAGAGPEGGAKGPAGSVPLGRPVLDWLRARGVEWLASRRLRDLSLYAPETALDPEALAYALFLHDSLGANMAVQVEYVDGIQAARAAQSGVVLGPPRLPGVALLRKQTASSLTGVGAGAGSLAGRGAPRRAGALGGPSAGGGGGGSPGAGASPSRGSRLEGGGASAHHFVLDIKIGDTLTPRMTAALNDVRTRFKGRLAVSTRRYLWKLDALRALLTTPAVFHPSIEVAGDLAYLTFDAADLTAAADVGARCVALAGRGSTRALLGPGDIEALLEVIQAQDASGQFRRLVGNSTPAAAAGGLAFRRPQLALSSLALGASAAGGPGGLGPAFSTPVPPSPGAGGGPMLQHSPSLSGAMPSTPTGGGGGSGGLRVVCFVADNDATGMAVRLLMALVRPQRDSVVLVHVASTILQESGARVLLRKFESLLAGAMLDVSTELLTKNANGPLVDQLESYADSVDASLIVMGSQVLAAATPSPALGALSGGGGGLGGGGFPGYSGGSFSGGVSPFAAGGGGGAGGGAITASVALSLLKSTTRPMLIVKANAKHAVVAWDRDPLRCLVEVHHTSRHLLRFAAGRLLLPGRGDKVVLARGGAKDASAQDNVTSRRLLDNFADIAAQHNLSAVKRPMEEPFEAGAVKYADLDRIQIIAMQAPGGRSVPPSVVNVLRAARSGVLVYKSNEPF</sequence>
<dbReference type="CDD" id="cd00293">
    <property type="entry name" value="USP-like"/>
    <property type="match status" value="1"/>
</dbReference>
<feature type="region of interest" description="Disordered" evidence="1">
    <location>
        <begin position="899"/>
        <end position="923"/>
    </location>
</feature>
<feature type="region of interest" description="Disordered" evidence="1">
    <location>
        <begin position="515"/>
        <end position="550"/>
    </location>
</feature>
<feature type="compositionally biased region" description="Polar residues" evidence="1">
    <location>
        <begin position="525"/>
        <end position="538"/>
    </location>
</feature>
<feature type="compositionally biased region" description="Pro residues" evidence="1">
    <location>
        <begin position="899"/>
        <end position="910"/>
    </location>
</feature>
<feature type="region of interest" description="Disordered" evidence="1">
    <location>
        <begin position="826"/>
        <end position="856"/>
    </location>
</feature>
<feature type="compositionally biased region" description="Low complexity" evidence="1">
    <location>
        <begin position="490"/>
        <end position="499"/>
    </location>
</feature>
<feature type="region of interest" description="Disordered" evidence="1">
    <location>
        <begin position="427"/>
        <end position="499"/>
    </location>
</feature>
<feature type="compositionally biased region" description="Gly residues" evidence="1">
    <location>
        <begin position="341"/>
        <end position="366"/>
    </location>
</feature>
<organism evidence="2 3">
    <name type="scientific">Edaphochlamys debaryana</name>
    <dbReference type="NCBI Taxonomy" id="47281"/>
    <lineage>
        <taxon>Eukaryota</taxon>
        <taxon>Viridiplantae</taxon>
        <taxon>Chlorophyta</taxon>
        <taxon>core chlorophytes</taxon>
        <taxon>Chlorophyceae</taxon>
        <taxon>CS clade</taxon>
        <taxon>Chlamydomonadales</taxon>
        <taxon>Chlamydomonadales incertae sedis</taxon>
        <taxon>Edaphochlamys</taxon>
    </lineage>
</organism>
<name>A0A836BYJ4_9CHLO</name>
<feature type="region of interest" description="Disordered" evidence="1">
    <location>
        <begin position="665"/>
        <end position="813"/>
    </location>
</feature>
<feature type="compositionally biased region" description="Gly residues" evidence="1">
    <location>
        <begin position="1283"/>
        <end position="1298"/>
    </location>
</feature>
<feature type="compositionally biased region" description="Pro residues" evidence="1">
    <location>
        <begin position="704"/>
        <end position="714"/>
    </location>
</feature>
<feature type="compositionally biased region" description="Low complexity" evidence="1">
    <location>
        <begin position="687"/>
        <end position="696"/>
    </location>
</feature>
<accession>A0A836BYJ4</accession>
<feature type="compositionally biased region" description="Low complexity" evidence="1">
    <location>
        <begin position="448"/>
        <end position="476"/>
    </location>
</feature>
<feature type="region of interest" description="Disordered" evidence="1">
    <location>
        <begin position="1"/>
        <end position="22"/>
    </location>
</feature>
<reference evidence="2" key="1">
    <citation type="journal article" date="2020" name="bioRxiv">
        <title>Comparative genomics of Chlamydomonas.</title>
        <authorList>
            <person name="Craig R.J."/>
            <person name="Hasan A.R."/>
            <person name="Ness R.W."/>
            <person name="Keightley P.D."/>
        </authorList>
    </citation>
    <scope>NUCLEOTIDE SEQUENCE</scope>
    <source>
        <strain evidence="2">CCAP 11/70</strain>
    </source>
</reference>
<dbReference type="SUPFAM" id="SSF52402">
    <property type="entry name" value="Adenine nucleotide alpha hydrolases-like"/>
    <property type="match status" value="1"/>
</dbReference>
<proteinExistence type="predicted"/>
<feature type="compositionally biased region" description="Polar residues" evidence="1">
    <location>
        <begin position="742"/>
        <end position="757"/>
    </location>
</feature>
<feature type="compositionally biased region" description="Gly residues" evidence="1">
    <location>
        <begin position="792"/>
        <end position="801"/>
    </location>
</feature>
<feature type="region of interest" description="Disordered" evidence="1">
    <location>
        <begin position="618"/>
        <end position="652"/>
    </location>
</feature>
<feature type="compositionally biased region" description="Gly residues" evidence="1">
    <location>
        <begin position="1147"/>
        <end position="1162"/>
    </location>
</feature>
<evidence type="ECO:0000256" key="1">
    <source>
        <dbReference type="SAM" id="MobiDB-lite"/>
    </source>
</evidence>
<feature type="region of interest" description="Disordered" evidence="1">
    <location>
        <begin position="296"/>
        <end position="411"/>
    </location>
</feature>
<comment type="caution">
    <text evidence="2">The sequence shown here is derived from an EMBL/GenBank/DDBJ whole genome shotgun (WGS) entry which is preliminary data.</text>
</comment>
<dbReference type="Proteomes" id="UP000612055">
    <property type="component" value="Unassembled WGS sequence"/>
</dbReference>
<feature type="compositionally biased region" description="Gly residues" evidence="1">
    <location>
        <begin position="297"/>
        <end position="308"/>
    </location>
</feature>
<evidence type="ECO:0000313" key="3">
    <source>
        <dbReference type="Proteomes" id="UP000612055"/>
    </source>
</evidence>
<feature type="region of interest" description="Disordered" evidence="1">
    <location>
        <begin position="1111"/>
        <end position="1166"/>
    </location>
</feature>
<protein>
    <submittedName>
        <fullName evidence="2">Uncharacterized protein</fullName>
    </submittedName>
</protein>
<evidence type="ECO:0000313" key="2">
    <source>
        <dbReference type="EMBL" id="KAG2493032.1"/>
    </source>
</evidence>
<dbReference type="OrthoDB" id="541316at2759"/>
<feature type="compositionally biased region" description="Gly residues" evidence="1">
    <location>
        <begin position="380"/>
        <end position="407"/>
    </location>
</feature>